<dbReference type="InterPro" id="IPR027528">
    <property type="entry name" value="eIF3m"/>
</dbReference>
<dbReference type="HAMAP" id="MF_03012">
    <property type="entry name" value="eIF3m"/>
    <property type="match status" value="1"/>
</dbReference>
<evidence type="ECO:0000256" key="2">
    <source>
        <dbReference type="ARBA" id="ARBA00022490"/>
    </source>
</evidence>
<comment type="similarity">
    <text evidence="5">Belongs to the eIF-3 subunit M family.</text>
</comment>
<evidence type="ECO:0000256" key="4">
    <source>
        <dbReference type="ARBA" id="ARBA00022917"/>
    </source>
</evidence>
<protein>
    <recommendedName>
        <fullName evidence="5">Eukaryotic translation initiation factor 3 subunit M</fullName>
        <shortName evidence="5">eIF3m</shortName>
    </recommendedName>
</protein>
<evidence type="ECO:0000256" key="1">
    <source>
        <dbReference type="ARBA" id="ARBA00008482"/>
    </source>
</evidence>
<feature type="domain" description="PCI" evidence="6">
    <location>
        <begin position="219"/>
        <end position="393"/>
    </location>
</feature>
<keyword evidence="4 5" id="KW-0648">Protein biosynthesis</keyword>
<dbReference type="VEuPathDB" id="FungiDB:YALI1_C30205g"/>
<dbReference type="InterPro" id="IPR045237">
    <property type="entry name" value="COPS7/eIF3m"/>
</dbReference>
<dbReference type="Pfam" id="PF01399">
    <property type="entry name" value="PCI"/>
    <property type="match status" value="1"/>
</dbReference>
<evidence type="ECO:0000259" key="6">
    <source>
        <dbReference type="PROSITE" id="PS50250"/>
    </source>
</evidence>
<comment type="function">
    <text evidence="5">Component of the eukaryotic translation initiation factor 3 (eIF-3) complex, which is involved in protein synthesis of a specialized repertoire of mRNAs and, together with other initiation factors, stimulates binding of mRNA and methionyl-tRNAi to the 40S ribosome. The eIF-3 complex specifically targets and initiates translation of a subset of mRNAs involved in cell proliferation.</text>
</comment>
<dbReference type="RefSeq" id="XP_502111.2">
    <property type="nucleotide sequence ID" value="XM_502111.3"/>
</dbReference>
<dbReference type="InterPro" id="IPR000717">
    <property type="entry name" value="PCI_dom"/>
</dbReference>
<dbReference type="GO" id="GO:0071541">
    <property type="term" value="C:eukaryotic translation initiation factor 3 complex, eIF3m"/>
    <property type="evidence" value="ECO:0007669"/>
    <property type="project" value="UniProtKB-UniRule"/>
</dbReference>
<dbReference type="PANTHER" id="PTHR15350:SF2">
    <property type="entry name" value="EUKARYOTIC TRANSLATION INITIATION FACTOR 3 SUBUNIT M"/>
    <property type="match status" value="1"/>
</dbReference>
<organism evidence="7 8">
    <name type="scientific">Yarrowia lipolytica</name>
    <name type="common">Candida lipolytica</name>
    <dbReference type="NCBI Taxonomy" id="4952"/>
    <lineage>
        <taxon>Eukaryota</taxon>
        <taxon>Fungi</taxon>
        <taxon>Dikarya</taxon>
        <taxon>Ascomycota</taxon>
        <taxon>Saccharomycotina</taxon>
        <taxon>Dipodascomycetes</taxon>
        <taxon>Dipodascales</taxon>
        <taxon>Dipodascales incertae sedis</taxon>
        <taxon>Yarrowia</taxon>
    </lineage>
</organism>
<dbReference type="GO" id="GO:0033290">
    <property type="term" value="C:eukaryotic 48S preinitiation complex"/>
    <property type="evidence" value="ECO:0007669"/>
    <property type="project" value="UniProtKB-UniRule"/>
</dbReference>
<evidence type="ECO:0000313" key="7">
    <source>
        <dbReference type="EMBL" id="AOW03228.1"/>
    </source>
</evidence>
<name>A0A1D8NC73_YARLL</name>
<comment type="subunit">
    <text evidence="5">Component of the eukaryotic translation initiation factor 3 (eIF-3) complex.</text>
</comment>
<dbReference type="GeneID" id="2909812"/>
<dbReference type="EMBL" id="CP017555">
    <property type="protein sequence ID" value="AOW03228.1"/>
    <property type="molecule type" value="Genomic_DNA"/>
</dbReference>
<dbReference type="AlphaFoldDB" id="A0A1D8NC73"/>
<accession>A0A1D8NC73</accession>
<comment type="subcellular location">
    <subcellularLocation>
        <location evidence="5">Cytoplasm</location>
    </subcellularLocation>
</comment>
<dbReference type="SMART" id="SM00088">
    <property type="entry name" value="PINT"/>
    <property type="match status" value="1"/>
</dbReference>
<proteinExistence type="inferred from homology"/>
<dbReference type="Proteomes" id="UP000182444">
    <property type="component" value="Chromosome 1C"/>
</dbReference>
<reference evidence="7 8" key="1">
    <citation type="journal article" date="2016" name="PLoS ONE">
        <title>Sequence Assembly of Yarrowia lipolytica Strain W29/CLIB89 Shows Transposable Element Diversity.</title>
        <authorList>
            <person name="Magnan C."/>
            <person name="Yu J."/>
            <person name="Chang I."/>
            <person name="Jahn E."/>
            <person name="Kanomata Y."/>
            <person name="Wu J."/>
            <person name="Zeller M."/>
            <person name="Oakes M."/>
            <person name="Baldi P."/>
            <person name="Sandmeyer S."/>
        </authorList>
    </citation>
    <scope>NUCLEOTIDE SEQUENCE [LARGE SCALE GENOMIC DNA]</scope>
    <source>
        <strain evidence="8">CLIB89(W29)</strain>
    </source>
</reference>
<evidence type="ECO:0000256" key="3">
    <source>
        <dbReference type="ARBA" id="ARBA00022540"/>
    </source>
</evidence>
<dbReference type="PROSITE" id="PS50250">
    <property type="entry name" value="PCI"/>
    <property type="match status" value="1"/>
</dbReference>
<dbReference type="KEGG" id="yli:2909812"/>
<dbReference type="GO" id="GO:0003743">
    <property type="term" value="F:translation initiation factor activity"/>
    <property type="evidence" value="ECO:0007669"/>
    <property type="project" value="UniProtKB-UniRule"/>
</dbReference>
<comment type="similarity">
    <text evidence="1">Belongs to the CSN7/EIF3M family. CSN7 subfamily.</text>
</comment>
<dbReference type="VEuPathDB" id="FungiDB:YALI0_C21890g"/>
<evidence type="ECO:0000313" key="8">
    <source>
        <dbReference type="Proteomes" id="UP000182444"/>
    </source>
</evidence>
<dbReference type="GO" id="GO:0016282">
    <property type="term" value="C:eukaryotic 43S preinitiation complex"/>
    <property type="evidence" value="ECO:0007669"/>
    <property type="project" value="UniProtKB-UniRule"/>
</dbReference>
<keyword evidence="2 5" id="KW-0963">Cytoplasm</keyword>
<sequence length="439" mass="48084">MARKGGNNELSNLTPTLTITLWRAQKFHINHHTHHYTTNMSDINFMVVDGSLADLVAELTAYIETLGCDELEANCQRALAAGEEPKVFELITQQLPLLNKSSEQQFESVWQLCLHVFSFSESFEWVDAVLKAISGHSNLPRSFNGPAAAGQAVVAVLASLFNMLSSSHDDAQLANTLLAALTTAEETGNLHLLAGQLKSDQTVTWINTWQIEADVRDQLIAKIYSALVQLDEPAKALALLVAAVGNTQTSTFPMTCKLVQQALKSDHVYDFGSILALEPVEDLKTTEQRLFELLTTVASGEVAKMQSLAAGDAKSLIEENDFDAESLLAKTRVIALANLAAESPEIEYSIIAKNLDVSLDTVELWVIDTIRAGLVEGRLSQTKQSFAVHRAQKSGPIAKADWEVISQKLDVWKKSINDVLHVVKQARENANAQKRKIAA</sequence>
<gene>
    <name evidence="7" type="ORF">YALI1_C30205g</name>
</gene>
<dbReference type="PANTHER" id="PTHR15350">
    <property type="entry name" value="COP9 SIGNALOSOME COMPLEX SUBUNIT 7/DENDRITIC CELL PROTEIN GA17"/>
    <property type="match status" value="1"/>
</dbReference>
<keyword evidence="3 5" id="KW-0396">Initiation factor</keyword>
<evidence type="ECO:0000256" key="5">
    <source>
        <dbReference type="HAMAP-Rule" id="MF_03012"/>
    </source>
</evidence>
<dbReference type="eggNOG" id="KOG2753">
    <property type="taxonomic scope" value="Eukaryota"/>
</dbReference>
<dbReference type="GO" id="GO:0001732">
    <property type="term" value="P:formation of cytoplasmic translation initiation complex"/>
    <property type="evidence" value="ECO:0007669"/>
    <property type="project" value="UniProtKB-UniRule"/>
</dbReference>